<evidence type="ECO:0000313" key="6">
    <source>
        <dbReference type="EMBL" id="RUQ74191.1"/>
    </source>
</evidence>
<dbReference type="NCBIfam" id="TIGR00061">
    <property type="entry name" value="L21"/>
    <property type="match status" value="1"/>
</dbReference>
<dbReference type="InterPro" id="IPR028909">
    <property type="entry name" value="bL21-like"/>
</dbReference>
<evidence type="ECO:0000256" key="4">
    <source>
        <dbReference type="HAMAP-Rule" id="MF_01363"/>
    </source>
</evidence>
<dbReference type="GO" id="GO:0019843">
    <property type="term" value="F:rRNA binding"/>
    <property type="evidence" value="ECO:0007669"/>
    <property type="project" value="UniProtKB-UniRule"/>
</dbReference>
<keyword evidence="7" id="KW-1185">Reference proteome</keyword>
<keyword evidence="3 4" id="KW-0687">Ribonucleoprotein</keyword>
<gene>
    <name evidence="4 6" type="primary">rplU</name>
    <name evidence="6" type="ORF">EJ913_07510</name>
</gene>
<reference evidence="6 7" key="1">
    <citation type="submission" date="2018-12" db="EMBL/GenBank/DDBJ databases">
        <authorList>
            <person name="Yang Y."/>
        </authorList>
    </citation>
    <scope>NUCLEOTIDE SEQUENCE [LARGE SCALE GENOMIC DNA]</scope>
    <source>
        <strain evidence="6 7">GSF71</strain>
    </source>
</reference>
<dbReference type="GO" id="GO:0005840">
    <property type="term" value="C:ribosome"/>
    <property type="evidence" value="ECO:0007669"/>
    <property type="project" value="UniProtKB-KW"/>
</dbReference>
<dbReference type="InterPro" id="IPR036164">
    <property type="entry name" value="bL21-like_sf"/>
</dbReference>
<protein>
    <recommendedName>
        <fullName evidence="4">Large ribosomal subunit protein bL21</fullName>
    </recommendedName>
</protein>
<dbReference type="PANTHER" id="PTHR21349:SF0">
    <property type="entry name" value="LARGE RIBOSOMAL SUBUNIT PROTEIN BL21M"/>
    <property type="match status" value="1"/>
</dbReference>
<evidence type="ECO:0000256" key="3">
    <source>
        <dbReference type="ARBA" id="ARBA00023274"/>
    </source>
</evidence>
<dbReference type="GO" id="GO:1990904">
    <property type="term" value="C:ribonucleoprotein complex"/>
    <property type="evidence" value="ECO:0007669"/>
    <property type="project" value="UniProtKB-KW"/>
</dbReference>
<name>A0A3S0V7U9_9PROT</name>
<dbReference type="InterPro" id="IPR001787">
    <property type="entry name" value="Ribosomal_bL21"/>
</dbReference>
<organism evidence="6 7">
    <name type="scientific">Azospirillum doebereinerae</name>
    <dbReference type="NCBI Taxonomy" id="92933"/>
    <lineage>
        <taxon>Bacteria</taxon>
        <taxon>Pseudomonadati</taxon>
        <taxon>Pseudomonadota</taxon>
        <taxon>Alphaproteobacteria</taxon>
        <taxon>Rhodospirillales</taxon>
        <taxon>Azospirillaceae</taxon>
        <taxon>Azospirillum</taxon>
    </lineage>
</organism>
<evidence type="ECO:0000256" key="1">
    <source>
        <dbReference type="ARBA" id="ARBA00008563"/>
    </source>
</evidence>
<dbReference type="OrthoDB" id="9813334at2"/>
<comment type="caution">
    <text evidence="6">The sequence shown here is derived from an EMBL/GenBank/DDBJ whole genome shotgun (WGS) entry which is preliminary data.</text>
</comment>
<dbReference type="RefSeq" id="WP_126996353.1">
    <property type="nucleotide sequence ID" value="NZ_CP173190.1"/>
</dbReference>
<evidence type="ECO:0000313" key="7">
    <source>
        <dbReference type="Proteomes" id="UP000280346"/>
    </source>
</evidence>
<dbReference type="AlphaFoldDB" id="A0A3S0V7U9"/>
<dbReference type="EMBL" id="RZIJ01000004">
    <property type="protein sequence ID" value="RUQ74191.1"/>
    <property type="molecule type" value="Genomic_DNA"/>
</dbReference>
<proteinExistence type="inferred from homology"/>
<dbReference type="PANTHER" id="PTHR21349">
    <property type="entry name" value="50S RIBOSOMAL PROTEIN L21"/>
    <property type="match status" value="1"/>
</dbReference>
<keyword evidence="4 5" id="KW-0699">rRNA-binding</keyword>
<sequence>MFAVIRTGGKQYKVANGDVILVEKIEAEAGASITLDDVLMVGDAGNTTIGTPTVAGAAVVAEVVAQDRGPKIIVFKKKRRQNYRRKNGHRQDLTVLRITGINGAA</sequence>
<comment type="subunit">
    <text evidence="4">Part of the 50S ribosomal subunit. Contacts protein L20.</text>
</comment>
<dbReference type="Proteomes" id="UP000280346">
    <property type="component" value="Unassembled WGS sequence"/>
</dbReference>
<keyword evidence="4 5" id="KW-0694">RNA-binding</keyword>
<evidence type="ECO:0000256" key="5">
    <source>
        <dbReference type="RuleBase" id="RU000562"/>
    </source>
</evidence>
<accession>A0A3S0V7U9</accession>
<comment type="similarity">
    <text evidence="1 4 5">Belongs to the bacterial ribosomal protein bL21 family.</text>
</comment>
<keyword evidence="2 4" id="KW-0689">Ribosomal protein</keyword>
<dbReference type="GO" id="GO:0006412">
    <property type="term" value="P:translation"/>
    <property type="evidence" value="ECO:0007669"/>
    <property type="project" value="UniProtKB-UniRule"/>
</dbReference>
<evidence type="ECO:0000256" key="2">
    <source>
        <dbReference type="ARBA" id="ARBA00022980"/>
    </source>
</evidence>
<dbReference type="HAMAP" id="MF_01363">
    <property type="entry name" value="Ribosomal_bL21"/>
    <property type="match status" value="1"/>
</dbReference>
<comment type="function">
    <text evidence="4 5">This protein binds to 23S rRNA in the presence of protein L20.</text>
</comment>
<dbReference type="GO" id="GO:0003735">
    <property type="term" value="F:structural constituent of ribosome"/>
    <property type="evidence" value="ECO:0007669"/>
    <property type="project" value="InterPro"/>
</dbReference>
<dbReference type="GO" id="GO:0005737">
    <property type="term" value="C:cytoplasm"/>
    <property type="evidence" value="ECO:0007669"/>
    <property type="project" value="UniProtKB-ARBA"/>
</dbReference>
<dbReference type="SUPFAM" id="SSF141091">
    <property type="entry name" value="L21p-like"/>
    <property type="match status" value="1"/>
</dbReference>
<dbReference type="Pfam" id="PF00829">
    <property type="entry name" value="Ribosomal_L21p"/>
    <property type="match status" value="1"/>
</dbReference>